<dbReference type="PANTHER" id="PTHR47234">
    <property type="match status" value="1"/>
</dbReference>
<gene>
    <name evidence="6" type="ORF">FBR43_02885</name>
</gene>
<dbReference type="Gene3D" id="2.170.130.10">
    <property type="entry name" value="TonB-dependent receptor, plug domain"/>
    <property type="match status" value="1"/>
</dbReference>
<evidence type="ECO:0000313" key="6">
    <source>
        <dbReference type="EMBL" id="TKD53282.1"/>
    </source>
</evidence>
<dbReference type="Gene3D" id="2.40.170.20">
    <property type="entry name" value="TonB-dependent receptor, beta-barrel domain"/>
    <property type="match status" value="2"/>
</dbReference>
<protein>
    <submittedName>
        <fullName evidence="6">TonB-dependent receptor</fullName>
    </submittedName>
</protein>
<keyword evidence="2" id="KW-0472">Membrane</keyword>
<feature type="compositionally biased region" description="Basic and acidic residues" evidence="4">
    <location>
        <begin position="692"/>
        <end position="705"/>
    </location>
</feature>
<feature type="region of interest" description="Disordered" evidence="4">
    <location>
        <begin position="692"/>
        <end position="766"/>
    </location>
</feature>
<keyword evidence="3" id="KW-0998">Cell outer membrane</keyword>
<feature type="chain" id="PRO_5021020951" evidence="5">
    <location>
        <begin position="23"/>
        <end position="926"/>
    </location>
</feature>
<reference evidence="6 7" key="1">
    <citation type="submission" date="2019-04" db="EMBL/GenBank/DDBJ databases">
        <authorList>
            <person name="Yang Y."/>
            <person name="Wei D."/>
        </authorList>
    </citation>
    <scope>NUCLEOTIDE SEQUENCE [LARGE SCALE GENOMIC DNA]</scope>
    <source>
        <strain evidence="6 7">L-1-4w-11</strain>
    </source>
</reference>
<evidence type="ECO:0000256" key="5">
    <source>
        <dbReference type="SAM" id="SignalP"/>
    </source>
</evidence>
<dbReference type="AlphaFoldDB" id="A0A4U1L8I2"/>
<dbReference type="OrthoDB" id="7224136at2"/>
<evidence type="ECO:0000256" key="3">
    <source>
        <dbReference type="ARBA" id="ARBA00023237"/>
    </source>
</evidence>
<dbReference type="GO" id="GO:0009279">
    <property type="term" value="C:cell outer membrane"/>
    <property type="evidence" value="ECO:0007669"/>
    <property type="project" value="UniProtKB-SubCell"/>
</dbReference>
<proteinExistence type="predicted"/>
<accession>A0A4U1L8I2</accession>
<dbReference type="InterPro" id="IPR037066">
    <property type="entry name" value="Plug_dom_sf"/>
</dbReference>
<name>A0A4U1L8I2_9SPHN</name>
<sequence length="926" mass="98254">MPRFPRTATALWLVLLPGAALAQQAPPEPPEVTGAEVDAGETEAADEIVVTGARERGAVIGDVPPEQQLSPADIRAYGVSSVAELLEELSPQTGSGRGRGGEAPVVLLEGRRIGSFREIRELPTEAILRVDILPEEVALKYGYSANQRVVNFVLRPRFRAITVEVEGNAPTDGGTASGEAEVNYLRINRLGRLNVELEVEAQSALTEAERDLVPDSGGSPFDLAGNVVAARGAAEIDPALSALAGTRVTVAPVTSATPGLADFAAGANIANVTDVGAFRTLRPSSQSVRGNAVLARTIFGDVAATATLGFDFGDSRALLGLPGIDLSLPATSPFSPFGTEVRVLRAIDALGPLLRETQSREVEAAISANGNAGDWRWTLTGNYTRNQTDTETDRSLDLATLQAGVTAGGANPFGALPALALLPADTARSVSNVARVDGVANGDLFALPAGDVSTSVRLGLRSQSLDSRSVRAGLVQTADIGRRSANAQVNLDLPITSRRAGVLDAIGDLSLNANAEVDRLSDFGTLTTLGYGLNWSPIRALRLIASVSHEEGAPSPQQVGNPVIQTPNVRVFDFVNGETVDVTLVEGGNPGLRADNRDVFKLGANLRPFDDIDLSLRADYTSSTIRDLISGFPTATAEIEAAFPDRFTRDPAGRLIEIDNRPVNFARSERSQIRYGFNLSLPITGTLQRRAREVREAGGDPRAVYREAYGLPERGNRRREQPPAEGAATPEGQARAAETAEAERPRRGRGGGGGFGRFGGGRGGAQGGGRFQFSAFHTVRLTETILIRDGLPELDLLDGSATGSRGGQPRHEVQLRTGFTKDGFGARLNADWQSGTRVDGGTPAETLFFDDFATFDLRLFANLGQMPDLVRDNRWLRGTRVTLAVSNLFNARLGVRDAAGVVPLGYQPALLDPVGRSVRVELRKLF</sequence>
<dbReference type="InterPro" id="IPR036942">
    <property type="entry name" value="Beta-barrel_TonB_sf"/>
</dbReference>
<evidence type="ECO:0000256" key="1">
    <source>
        <dbReference type="ARBA" id="ARBA00004442"/>
    </source>
</evidence>
<evidence type="ECO:0000313" key="7">
    <source>
        <dbReference type="Proteomes" id="UP000309138"/>
    </source>
</evidence>
<evidence type="ECO:0000256" key="4">
    <source>
        <dbReference type="SAM" id="MobiDB-lite"/>
    </source>
</evidence>
<evidence type="ECO:0000256" key="2">
    <source>
        <dbReference type="ARBA" id="ARBA00023136"/>
    </source>
</evidence>
<dbReference type="SUPFAM" id="SSF56935">
    <property type="entry name" value="Porins"/>
    <property type="match status" value="1"/>
</dbReference>
<dbReference type="Proteomes" id="UP000309138">
    <property type="component" value="Unassembled WGS sequence"/>
</dbReference>
<feature type="compositionally biased region" description="Gly residues" evidence="4">
    <location>
        <begin position="750"/>
        <end position="766"/>
    </location>
</feature>
<dbReference type="RefSeq" id="WP_136941701.1">
    <property type="nucleotide sequence ID" value="NZ_SWKR01000001.1"/>
</dbReference>
<keyword evidence="6" id="KW-0675">Receptor</keyword>
<organism evidence="6 7">
    <name type="scientific">Sphingomonas baiyangensis</name>
    <dbReference type="NCBI Taxonomy" id="2572576"/>
    <lineage>
        <taxon>Bacteria</taxon>
        <taxon>Pseudomonadati</taxon>
        <taxon>Pseudomonadota</taxon>
        <taxon>Alphaproteobacteria</taxon>
        <taxon>Sphingomonadales</taxon>
        <taxon>Sphingomonadaceae</taxon>
        <taxon>Sphingomonas</taxon>
    </lineage>
</organism>
<comment type="caution">
    <text evidence="6">The sequence shown here is derived from an EMBL/GenBank/DDBJ whole genome shotgun (WGS) entry which is preliminary data.</text>
</comment>
<keyword evidence="5" id="KW-0732">Signal</keyword>
<dbReference type="PANTHER" id="PTHR47234:SF1">
    <property type="entry name" value="TONB-DEPENDENT RECEPTOR"/>
    <property type="match status" value="1"/>
</dbReference>
<dbReference type="EMBL" id="SWKR01000001">
    <property type="protein sequence ID" value="TKD53282.1"/>
    <property type="molecule type" value="Genomic_DNA"/>
</dbReference>
<keyword evidence="7" id="KW-1185">Reference proteome</keyword>
<comment type="subcellular location">
    <subcellularLocation>
        <location evidence="1">Cell outer membrane</location>
    </subcellularLocation>
</comment>
<feature type="signal peptide" evidence="5">
    <location>
        <begin position="1"/>
        <end position="22"/>
    </location>
</feature>